<dbReference type="CDD" id="cd06453">
    <property type="entry name" value="SufS_like"/>
    <property type="match status" value="1"/>
</dbReference>
<dbReference type="AlphaFoldDB" id="A0A4U9XHS2"/>
<evidence type="ECO:0000259" key="9">
    <source>
        <dbReference type="Pfam" id="PF00266"/>
    </source>
</evidence>
<dbReference type="InterPro" id="IPR015421">
    <property type="entry name" value="PyrdxlP-dep_Trfase_major"/>
</dbReference>
<dbReference type="PROSITE" id="PS00595">
    <property type="entry name" value="AA_TRANSFER_CLASS_5"/>
    <property type="match status" value="1"/>
</dbReference>
<keyword evidence="5 8" id="KW-0663">Pyridoxal phosphate</keyword>
<protein>
    <recommendedName>
        <fullName evidence="3 8">Cysteine desulfurase</fullName>
        <ecNumber evidence="3 8">2.8.1.7</ecNumber>
    </recommendedName>
</protein>
<dbReference type="GO" id="GO:0006534">
    <property type="term" value="P:cysteine metabolic process"/>
    <property type="evidence" value="ECO:0007669"/>
    <property type="project" value="UniProtKB-UniRule"/>
</dbReference>
<comment type="function">
    <text evidence="8">Catalyzes the removal of elemental sulfur and selenium atoms from L-cysteine, L-cystine, L-selenocysteine, and L-selenocystine to produce L-alanine.</text>
</comment>
<evidence type="ECO:0000256" key="8">
    <source>
        <dbReference type="RuleBase" id="RU004506"/>
    </source>
</evidence>
<evidence type="ECO:0000256" key="1">
    <source>
        <dbReference type="ARBA" id="ARBA00001933"/>
    </source>
</evidence>
<dbReference type="GO" id="GO:0016829">
    <property type="term" value="F:lyase activity"/>
    <property type="evidence" value="ECO:0007669"/>
    <property type="project" value="UniProtKB-KW"/>
</dbReference>
<dbReference type="NCBIfam" id="TIGR01979">
    <property type="entry name" value="sufS"/>
    <property type="match status" value="1"/>
</dbReference>
<evidence type="ECO:0000256" key="5">
    <source>
        <dbReference type="ARBA" id="ARBA00022898"/>
    </source>
</evidence>
<dbReference type="PANTHER" id="PTHR43586:SF8">
    <property type="entry name" value="CYSTEINE DESULFURASE 1, CHLOROPLASTIC"/>
    <property type="match status" value="1"/>
</dbReference>
<proteinExistence type="inferred from homology"/>
<dbReference type="GO" id="GO:0031071">
    <property type="term" value="F:cysteine desulfurase activity"/>
    <property type="evidence" value="ECO:0007669"/>
    <property type="project" value="UniProtKB-UniRule"/>
</dbReference>
<comment type="catalytic activity">
    <reaction evidence="6 8">
        <text>(sulfur carrier)-H + L-cysteine = (sulfur carrier)-SH + L-alanine</text>
        <dbReference type="Rhea" id="RHEA:43892"/>
        <dbReference type="Rhea" id="RHEA-COMP:14737"/>
        <dbReference type="Rhea" id="RHEA-COMP:14739"/>
        <dbReference type="ChEBI" id="CHEBI:29917"/>
        <dbReference type="ChEBI" id="CHEBI:35235"/>
        <dbReference type="ChEBI" id="CHEBI:57972"/>
        <dbReference type="ChEBI" id="CHEBI:64428"/>
        <dbReference type="EC" id="2.8.1.7"/>
    </reaction>
</comment>
<dbReference type="InterPro" id="IPR015422">
    <property type="entry name" value="PyrdxlP-dep_Trfase_small"/>
</dbReference>
<comment type="cofactor">
    <cofactor evidence="1 7">
        <name>pyridoxal 5'-phosphate</name>
        <dbReference type="ChEBI" id="CHEBI:597326"/>
    </cofactor>
</comment>
<dbReference type="PANTHER" id="PTHR43586">
    <property type="entry name" value="CYSTEINE DESULFURASE"/>
    <property type="match status" value="1"/>
</dbReference>
<comment type="similarity">
    <text evidence="2 8">Belongs to the class-V pyridoxal-phosphate-dependent aminotransferase family. Csd subfamily.</text>
</comment>
<dbReference type="InterPro" id="IPR015424">
    <property type="entry name" value="PyrdxlP-dep_Trfase"/>
</dbReference>
<dbReference type="Gene3D" id="3.90.1150.10">
    <property type="entry name" value="Aspartate Aminotransferase, domain 1"/>
    <property type="match status" value="1"/>
</dbReference>
<dbReference type="InterPro" id="IPR010970">
    <property type="entry name" value="Cys_dSase_SufS"/>
</dbReference>
<organism evidence="10 11">
    <name type="scientific">Streptococcus pseudoporcinus</name>
    <dbReference type="NCBI Taxonomy" id="361101"/>
    <lineage>
        <taxon>Bacteria</taxon>
        <taxon>Bacillati</taxon>
        <taxon>Bacillota</taxon>
        <taxon>Bacilli</taxon>
        <taxon>Lactobacillales</taxon>
        <taxon>Streptococcaceae</taxon>
        <taxon>Streptococcus</taxon>
    </lineage>
</organism>
<evidence type="ECO:0000256" key="4">
    <source>
        <dbReference type="ARBA" id="ARBA00022679"/>
    </source>
</evidence>
<dbReference type="InterPro" id="IPR020578">
    <property type="entry name" value="Aminotrans_V_PyrdxlP_BS"/>
</dbReference>
<dbReference type="InterPro" id="IPR000192">
    <property type="entry name" value="Aminotrans_V_dom"/>
</dbReference>
<dbReference type="SUPFAM" id="SSF53383">
    <property type="entry name" value="PLP-dependent transferases"/>
    <property type="match status" value="1"/>
</dbReference>
<evidence type="ECO:0000256" key="2">
    <source>
        <dbReference type="ARBA" id="ARBA00010447"/>
    </source>
</evidence>
<gene>
    <name evidence="10" type="primary">sufS</name>
    <name evidence="10" type="ORF">NCTC5386_00460</name>
</gene>
<evidence type="ECO:0000313" key="10">
    <source>
        <dbReference type="EMBL" id="VTS12640.1"/>
    </source>
</evidence>
<evidence type="ECO:0000256" key="7">
    <source>
        <dbReference type="RuleBase" id="RU004504"/>
    </source>
</evidence>
<dbReference type="Gene3D" id="3.40.640.10">
    <property type="entry name" value="Type I PLP-dependent aspartate aminotransferase-like (Major domain)"/>
    <property type="match status" value="1"/>
</dbReference>
<evidence type="ECO:0000256" key="3">
    <source>
        <dbReference type="ARBA" id="ARBA00012239"/>
    </source>
</evidence>
<dbReference type="PIRSF" id="PIRSF005572">
    <property type="entry name" value="NifS"/>
    <property type="match status" value="1"/>
</dbReference>
<sequence>MLDSIEIKKAFPLLSQRVNDEQLIYLDNAATTQKPQIVLDCLMHYYHEDNANVHRGVHTLAERATREYEASRELVRQFINAKSTKEVLFTRGTTTGLNWIAQFAKTILQKGDQVLISVMEHHANLVPWQEVCRKTGAELVYVYLKDGQIDRDDLQAKLSSKTKFVSLAHVSNVLGSITPIKEITALAHEQGAYMVVDGAQAVPHMSVDVQELDCDFYVFSGHKMMGPTGIGVLYGKEAVLKQMEPIEFGGEMIDFVYEQEASWKELPWKFEAGTPNIAGAIGLGQAIRYLEGLGMDHVHQHAQALVDYTLPKLLAIDGLTLYGPHQPNAHTAVFTFNLEGLHPHDVATALDYEGIAVRAGHHCAQPLLRYLGISSAVRASFYIYNSKEDCDRLVEAILKTKEFFNGTL</sequence>
<dbReference type="EMBL" id="CABEHT010000001">
    <property type="protein sequence ID" value="VTS12640.1"/>
    <property type="molecule type" value="Genomic_DNA"/>
</dbReference>
<dbReference type="EC" id="2.8.1.7" evidence="3 8"/>
<dbReference type="RefSeq" id="WP_077322882.1">
    <property type="nucleotide sequence ID" value="NZ_CABEHT010000001.1"/>
</dbReference>
<keyword evidence="4 8" id="KW-0808">Transferase</keyword>
<evidence type="ECO:0000313" key="11">
    <source>
        <dbReference type="Proteomes" id="UP000394068"/>
    </source>
</evidence>
<dbReference type="Pfam" id="PF00266">
    <property type="entry name" value="Aminotran_5"/>
    <property type="match status" value="1"/>
</dbReference>
<dbReference type="GO" id="GO:0030170">
    <property type="term" value="F:pyridoxal phosphate binding"/>
    <property type="evidence" value="ECO:0007669"/>
    <property type="project" value="UniProtKB-UniRule"/>
</dbReference>
<name>A0A4U9XHS2_9STRE</name>
<feature type="domain" description="Aminotransferase class V" evidence="9">
    <location>
        <begin position="24"/>
        <end position="393"/>
    </location>
</feature>
<reference evidence="10 11" key="1">
    <citation type="submission" date="2019-05" db="EMBL/GenBank/DDBJ databases">
        <authorList>
            <consortium name="Pathogen Informatics"/>
        </authorList>
    </citation>
    <scope>NUCLEOTIDE SEQUENCE [LARGE SCALE GENOMIC DNA]</scope>
    <source>
        <strain evidence="10 11">NCTC5386</strain>
    </source>
</reference>
<evidence type="ECO:0000256" key="6">
    <source>
        <dbReference type="ARBA" id="ARBA00050776"/>
    </source>
</evidence>
<keyword evidence="10" id="KW-0456">Lyase</keyword>
<dbReference type="InterPro" id="IPR016454">
    <property type="entry name" value="Cysteine_dSase"/>
</dbReference>
<dbReference type="Proteomes" id="UP000394068">
    <property type="component" value="Unassembled WGS sequence"/>
</dbReference>
<accession>A0A4U9XHS2</accession>